<dbReference type="InterPro" id="IPR027417">
    <property type="entry name" value="P-loop_NTPase"/>
</dbReference>
<organism evidence="3 4">
    <name type="scientific">Methanorbis furvi</name>
    <dbReference type="NCBI Taxonomy" id="3028299"/>
    <lineage>
        <taxon>Archaea</taxon>
        <taxon>Methanobacteriati</taxon>
        <taxon>Methanobacteriota</taxon>
        <taxon>Stenosarchaea group</taxon>
        <taxon>Methanomicrobia</taxon>
        <taxon>Methanomicrobiales</taxon>
        <taxon>Methanocorpusculaceae</taxon>
        <taxon>Methanorbis</taxon>
    </lineage>
</organism>
<evidence type="ECO:0000313" key="4">
    <source>
        <dbReference type="Proteomes" id="UP001273136"/>
    </source>
</evidence>
<evidence type="ECO:0000259" key="2">
    <source>
        <dbReference type="Pfam" id="PF13635"/>
    </source>
</evidence>
<dbReference type="AlphaFoldDB" id="A0AAE4MD53"/>
<evidence type="ECO:0000259" key="1">
    <source>
        <dbReference type="Pfam" id="PF13173"/>
    </source>
</evidence>
<dbReference type="EMBL" id="JAWDKA010000002">
    <property type="protein sequence ID" value="MDV0441328.1"/>
    <property type="molecule type" value="Genomic_DNA"/>
</dbReference>
<dbReference type="PANTHER" id="PTHR33295:SF8">
    <property type="entry name" value="AAA+ ATPASE DOMAIN-CONTAINING PROTEIN"/>
    <property type="match status" value="1"/>
</dbReference>
<name>A0AAE4MD53_9EURY</name>
<keyword evidence="4" id="KW-1185">Reference proteome</keyword>
<sequence>MEELVQYLAMQNPWWVGTKPDSGILRRVYLDKILGYLKNIREIVIIGGVRRSGKTTLMYQTIQHLIEHESVNPSHILFLSCDNNAIRNLSDPINTVLDTYQKLVGTTTDLWLFFDEVQDVPDFPRVLKNLYDTGRYRIIISGSTSHILESQSGTHLTGRYLPVRVYPLSFCEYLTFIGTVPPNNEINLLTKKYELIGHLNTYLRNGGFPAIVHIEQDEIRRDYLKAYYDSILYRDIIASHDVRNQSLMQELLSYVITNIAVPQTFRSLAQTFKTDPARVQDYLSYAEDGYLLYTATKFSFSYKKQLVAPRKMYLADNGLRSAAGFVFSQDTGRLVENLVCIELLRRGYTPKYWKETNEIDFVVQKSGDPLTLLNVCYTSDIPERELKGFAEFVKLHPDVAVRKILLTEDLSLQLDDEITAIPLWRWLLTE</sequence>
<dbReference type="Pfam" id="PF13173">
    <property type="entry name" value="AAA_14"/>
    <property type="match status" value="1"/>
</dbReference>
<comment type="caution">
    <text evidence="3">The sequence shown here is derived from an EMBL/GenBank/DDBJ whole genome shotgun (WGS) entry which is preliminary data.</text>
</comment>
<dbReference type="Gene3D" id="3.40.50.300">
    <property type="entry name" value="P-loop containing nucleotide triphosphate hydrolases"/>
    <property type="match status" value="1"/>
</dbReference>
<proteinExistence type="predicted"/>
<dbReference type="RefSeq" id="WP_338093724.1">
    <property type="nucleotide sequence ID" value="NZ_JAWDKA010000002.1"/>
</dbReference>
<feature type="domain" description="AAA" evidence="1">
    <location>
        <begin position="41"/>
        <end position="174"/>
    </location>
</feature>
<dbReference type="Proteomes" id="UP001273136">
    <property type="component" value="Unassembled WGS sequence"/>
</dbReference>
<dbReference type="PANTHER" id="PTHR33295">
    <property type="entry name" value="ATPASE"/>
    <property type="match status" value="1"/>
</dbReference>
<feature type="domain" description="DUF4143" evidence="2">
    <location>
        <begin position="234"/>
        <end position="377"/>
    </location>
</feature>
<dbReference type="SUPFAM" id="SSF52540">
    <property type="entry name" value="P-loop containing nucleoside triphosphate hydrolases"/>
    <property type="match status" value="1"/>
</dbReference>
<reference evidence="3" key="1">
    <citation type="submission" date="2023-06" db="EMBL/GenBank/DDBJ databases">
        <title>Genome sequence of Methancorpusculaceae sp. Ag1.</title>
        <authorList>
            <person name="Protasov E."/>
            <person name="Platt K."/>
            <person name="Poehlein A."/>
            <person name="Daniel R."/>
            <person name="Brune A."/>
        </authorList>
    </citation>
    <scope>NUCLEOTIDE SEQUENCE</scope>
    <source>
        <strain evidence="3">Ag1</strain>
    </source>
</reference>
<evidence type="ECO:0000313" key="3">
    <source>
        <dbReference type="EMBL" id="MDV0441328.1"/>
    </source>
</evidence>
<dbReference type="InterPro" id="IPR041682">
    <property type="entry name" value="AAA_14"/>
</dbReference>
<evidence type="ECO:0008006" key="5">
    <source>
        <dbReference type="Google" id="ProtNLM"/>
    </source>
</evidence>
<dbReference type="InterPro" id="IPR025420">
    <property type="entry name" value="DUF4143"/>
</dbReference>
<gene>
    <name evidence="3" type="ORF">McpAg1_05130</name>
</gene>
<accession>A0AAE4MD53</accession>
<protein>
    <recommendedName>
        <fullName evidence="5">ATPase</fullName>
    </recommendedName>
</protein>
<dbReference type="Pfam" id="PF13635">
    <property type="entry name" value="DUF4143"/>
    <property type="match status" value="1"/>
</dbReference>